<protein>
    <submittedName>
        <fullName evidence="5">DnaJ homolog subfamily A member 1</fullName>
    </submittedName>
</protein>
<keyword evidence="1" id="KW-0479">Metal-binding</keyword>
<dbReference type="Pfam" id="PF01556">
    <property type="entry name" value="DnaJ_C"/>
    <property type="match status" value="1"/>
</dbReference>
<dbReference type="FunFam" id="1.10.287.110:FF:000014">
    <property type="entry name" value="dnaJ homolog subfamily A member 1"/>
    <property type="match status" value="1"/>
</dbReference>
<comment type="caution">
    <text evidence="5">The sequence shown here is derived from an EMBL/GenBank/DDBJ whole genome shotgun (WGS) entry which is preliminary data.</text>
</comment>
<proteinExistence type="inferred from homology"/>
<dbReference type="SUPFAM" id="SSF57938">
    <property type="entry name" value="DnaJ/Hsp40 cysteine-rich domain"/>
    <property type="match status" value="1"/>
</dbReference>
<dbReference type="SMART" id="SM00271">
    <property type="entry name" value="DnaJ"/>
    <property type="match status" value="1"/>
</dbReference>
<dbReference type="GO" id="GO:0006457">
    <property type="term" value="P:protein folding"/>
    <property type="evidence" value="ECO:0007669"/>
    <property type="project" value="InterPro"/>
</dbReference>
<evidence type="ECO:0000256" key="4">
    <source>
        <dbReference type="ARBA" id="ARBA00022833"/>
    </source>
</evidence>
<dbReference type="HAMAP" id="MF_01152">
    <property type="entry name" value="DnaJ"/>
    <property type="match status" value="1"/>
</dbReference>
<dbReference type="InterPro" id="IPR036869">
    <property type="entry name" value="J_dom_sf"/>
</dbReference>
<dbReference type="InterPro" id="IPR008971">
    <property type="entry name" value="HSP40/DnaJ_pept-bd"/>
</dbReference>
<evidence type="ECO:0000256" key="2">
    <source>
        <dbReference type="ARBA" id="ARBA00022737"/>
    </source>
</evidence>
<dbReference type="PROSITE" id="PS50076">
    <property type="entry name" value="DNAJ_2"/>
    <property type="match status" value="1"/>
</dbReference>
<dbReference type="InterPro" id="IPR012724">
    <property type="entry name" value="DnaJ"/>
</dbReference>
<evidence type="ECO:0000313" key="6">
    <source>
        <dbReference type="Proteomes" id="UP001152795"/>
    </source>
</evidence>
<dbReference type="OrthoDB" id="550424at2759"/>
<evidence type="ECO:0000256" key="3">
    <source>
        <dbReference type="ARBA" id="ARBA00022771"/>
    </source>
</evidence>
<dbReference type="Gene3D" id="2.60.260.20">
    <property type="entry name" value="Urease metallochaperone UreE, N-terminal domain"/>
    <property type="match status" value="2"/>
</dbReference>
<dbReference type="PRINTS" id="PR00625">
    <property type="entry name" value="JDOMAIN"/>
</dbReference>
<dbReference type="GO" id="GO:0009408">
    <property type="term" value="P:response to heat"/>
    <property type="evidence" value="ECO:0007669"/>
    <property type="project" value="InterPro"/>
</dbReference>
<dbReference type="EMBL" id="CACRXK020011141">
    <property type="protein sequence ID" value="CAB4020818.1"/>
    <property type="molecule type" value="Genomic_DNA"/>
</dbReference>
<accession>A0A7D9IZP5</accession>
<reference evidence="5" key="1">
    <citation type="submission" date="2020-04" db="EMBL/GenBank/DDBJ databases">
        <authorList>
            <person name="Alioto T."/>
            <person name="Alioto T."/>
            <person name="Gomez Garrido J."/>
        </authorList>
    </citation>
    <scope>NUCLEOTIDE SEQUENCE</scope>
    <source>
        <strain evidence="5">A484AB</strain>
    </source>
</reference>
<dbReference type="CDD" id="cd10719">
    <property type="entry name" value="DnaJ_zf"/>
    <property type="match status" value="1"/>
</dbReference>
<sequence>MVKETALYDTLEVKPTATPEELKKAYRKLAMKYHPDKNPNEGERFKSISHAYEVLADEKKRKLYDEGGEQALKEGTSGGGFHNPMDIFDMFFGTRSHGKGRDVGRDMVHQLKVSLDDLYNGTVRKLALQKNVLCKKCDGRGGKEGAVEKCRPCQGTGTVTRILQIFPGMVQQTQSICHDCRGEGEKIREKDKCKGCHGKKTLREQKILEVRIEKGMEDGQKITFSGEADQEPGIKPGDVVIILDEKDHAVFKRRKNNLHISMELNLVEAVCGFEKHIETLDKRWLKITSPPGEIIKPGEIKAISDEGMPVYGRSISKGSLFIKFNVVFPPNEFVTLEAIEKLKALLPPADEPIIPDDIEEFILDDIDPENSSSSNNQHHYVFDGSDDDDGPQQSGMQCQTH</sequence>
<dbReference type="PROSITE" id="PS00636">
    <property type="entry name" value="DNAJ_1"/>
    <property type="match status" value="1"/>
</dbReference>
<dbReference type="SUPFAM" id="SSF49493">
    <property type="entry name" value="HSP40/DnaJ peptide-binding domain"/>
    <property type="match status" value="2"/>
</dbReference>
<name>A0A7D9IZP5_PARCT</name>
<dbReference type="SUPFAM" id="SSF46565">
    <property type="entry name" value="Chaperone J-domain"/>
    <property type="match status" value="1"/>
</dbReference>
<dbReference type="FunFam" id="2.60.260.20:FF:000003">
    <property type="entry name" value="DnaJ subfamily A member 2"/>
    <property type="match status" value="1"/>
</dbReference>
<dbReference type="CDD" id="cd10747">
    <property type="entry name" value="DnaJ_C"/>
    <property type="match status" value="1"/>
</dbReference>
<dbReference type="Proteomes" id="UP001152795">
    <property type="component" value="Unassembled WGS sequence"/>
</dbReference>
<keyword evidence="2" id="KW-0677">Repeat</keyword>
<dbReference type="Pfam" id="PF00684">
    <property type="entry name" value="DnaJ_CXXCXGXG"/>
    <property type="match status" value="1"/>
</dbReference>
<dbReference type="Gene3D" id="1.10.287.110">
    <property type="entry name" value="DnaJ domain"/>
    <property type="match status" value="1"/>
</dbReference>
<keyword evidence="4" id="KW-0862">Zinc</keyword>
<evidence type="ECO:0000313" key="5">
    <source>
        <dbReference type="EMBL" id="CAB4020818.1"/>
    </source>
</evidence>
<dbReference type="GO" id="GO:0030544">
    <property type="term" value="F:Hsp70 protein binding"/>
    <property type="evidence" value="ECO:0007669"/>
    <property type="project" value="InterPro"/>
</dbReference>
<organism evidence="5 6">
    <name type="scientific">Paramuricea clavata</name>
    <name type="common">Red gorgonian</name>
    <name type="synonym">Violescent sea-whip</name>
    <dbReference type="NCBI Taxonomy" id="317549"/>
    <lineage>
        <taxon>Eukaryota</taxon>
        <taxon>Metazoa</taxon>
        <taxon>Cnidaria</taxon>
        <taxon>Anthozoa</taxon>
        <taxon>Octocorallia</taxon>
        <taxon>Malacalcyonacea</taxon>
        <taxon>Plexauridae</taxon>
        <taxon>Paramuricea</taxon>
    </lineage>
</organism>
<dbReference type="InterPro" id="IPR036410">
    <property type="entry name" value="HSP_DnaJ_Cys-rich_dom_sf"/>
</dbReference>
<dbReference type="PROSITE" id="PS51188">
    <property type="entry name" value="ZF_CR"/>
    <property type="match status" value="1"/>
</dbReference>
<dbReference type="InterPro" id="IPR001623">
    <property type="entry name" value="DnaJ_domain"/>
</dbReference>
<dbReference type="FunFam" id="2.10.230.10:FF:000001">
    <property type="entry name" value="DnaJ subfamily A member 2"/>
    <property type="match status" value="1"/>
</dbReference>
<dbReference type="Pfam" id="PF00226">
    <property type="entry name" value="DnaJ"/>
    <property type="match status" value="1"/>
</dbReference>
<keyword evidence="3" id="KW-0863">Zinc-finger</keyword>
<dbReference type="GO" id="GO:0051082">
    <property type="term" value="F:unfolded protein binding"/>
    <property type="evidence" value="ECO:0007669"/>
    <property type="project" value="InterPro"/>
</dbReference>
<dbReference type="GO" id="GO:0005524">
    <property type="term" value="F:ATP binding"/>
    <property type="evidence" value="ECO:0007669"/>
    <property type="project" value="InterPro"/>
</dbReference>
<evidence type="ECO:0000256" key="1">
    <source>
        <dbReference type="ARBA" id="ARBA00022723"/>
    </source>
</evidence>
<dbReference type="InterPro" id="IPR001305">
    <property type="entry name" value="HSP_DnaJ_Cys-rich_dom"/>
</dbReference>
<dbReference type="GO" id="GO:0008270">
    <property type="term" value="F:zinc ion binding"/>
    <property type="evidence" value="ECO:0007669"/>
    <property type="project" value="UniProtKB-KW"/>
</dbReference>
<dbReference type="PANTHER" id="PTHR43888">
    <property type="entry name" value="DNAJ-LIKE-2, ISOFORM A-RELATED"/>
    <property type="match status" value="1"/>
</dbReference>
<dbReference type="AlphaFoldDB" id="A0A7D9IZP5"/>
<dbReference type="Gene3D" id="2.10.230.10">
    <property type="entry name" value="Heat shock protein DnaJ, cysteine-rich domain"/>
    <property type="match status" value="1"/>
</dbReference>
<dbReference type="InterPro" id="IPR044713">
    <property type="entry name" value="DNJA1/2-like"/>
</dbReference>
<dbReference type="InterPro" id="IPR018253">
    <property type="entry name" value="DnaJ_domain_CS"/>
</dbReference>
<dbReference type="CDD" id="cd06257">
    <property type="entry name" value="DnaJ"/>
    <property type="match status" value="1"/>
</dbReference>
<gene>
    <name evidence="5" type="ORF">PACLA_8A036547</name>
</gene>
<keyword evidence="6" id="KW-1185">Reference proteome</keyword>
<dbReference type="InterPro" id="IPR002939">
    <property type="entry name" value="DnaJ_C"/>
</dbReference>